<feature type="non-terminal residue" evidence="1">
    <location>
        <position position="1"/>
    </location>
</feature>
<sequence length="219" mass="24490">EVSAAYSCWPDIQFITGTRLRRRATDGECTSIMDEHCHILNWGWSTAPFSGARCGVQIRMLKRRFCLRHIAAVCSPPSSIQGRVGGVMLRSGRFHLACFVVYLPPRPSVARKFSAYQRTIKEILAWLNKTCSELPARASIVFGGDINDYAGIWMANTIVQDPSPVGPVYPAQEHNAMTQLRDFMDQYNLCLLSTFMGGQNTFYGNNANTRIDYLGGPRS</sequence>
<gene>
    <name evidence="1" type="ORF">PCOR1329_LOCUS1263</name>
</gene>
<organism evidence="1 2">
    <name type="scientific">Prorocentrum cordatum</name>
    <dbReference type="NCBI Taxonomy" id="2364126"/>
    <lineage>
        <taxon>Eukaryota</taxon>
        <taxon>Sar</taxon>
        <taxon>Alveolata</taxon>
        <taxon>Dinophyceae</taxon>
        <taxon>Prorocentrales</taxon>
        <taxon>Prorocentraceae</taxon>
        <taxon>Prorocentrum</taxon>
    </lineage>
</organism>
<protein>
    <recommendedName>
        <fullName evidence="3">Endonuclease/exonuclease/phosphatase domain-containing protein</fullName>
    </recommendedName>
</protein>
<reference evidence="1" key="1">
    <citation type="submission" date="2023-10" db="EMBL/GenBank/DDBJ databases">
        <authorList>
            <person name="Chen Y."/>
            <person name="Shah S."/>
            <person name="Dougan E. K."/>
            <person name="Thang M."/>
            <person name="Chan C."/>
        </authorList>
    </citation>
    <scope>NUCLEOTIDE SEQUENCE [LARGE SCALE GENOMIC DNA]</scope>
</reference>
<dbReference type="InterPro" id="IPR036691">
    <property type="entry name" value="Endo/exonu/phosph_ase_sf"/>
</dbReference>
<accession>A0ABN9PAI2</accession>
<dbReference type="Gene3D" id="3.60.10.10">
    <property type="entry name" value="Endonuclease/exonuclease/phosphatase"/>
    <property type="match status" value="1"/>
</dbReference>
<comment type="caution">
    <text evidence="1">The sequence shown here is derived from an EMBL/GenBank/DDBJ whole genome shotgun (WGS) entry which is preliminary data.</text>
</comment>
<name>A0ABN9PAI2_9DINO</name>
<dbReference type="Proteomes" id="UP001189429">
    <property type="component" value="Unassembled WGS sequence"/>
</dbReference>
<evidence type="ECO:0008006" key="3">
    <source>
        <dbReference type="Google" id="ProtNLM"/>
    </source>
</evidence>
<keyword evidence="2" id="KW-1185">Reference proteome</keyword>
<dbReference type="SUPFAM" id="SSF56219">
    <property type="entry name" value="DNase I-like"/>
    <property type="match status" value="1"/>
</dbReference>
<dbReference type="EMBL" id="CAUYUJ010000305">
    <property type="protein sequence ID" value="CAK0789796.1"/>
    <property type="molecule type" value="Genomic_DNA"/>
</dbReference>
<proteinExistence type="predicted"/>
<evidence type="ECO:0000313" key="2">
    <source>
        <dbReference type="Proteomes" id="UP001189429"/>
    </source>
</evidence>
<evidence type="ECO:0000313" key="1">
    <source>
        <dbReference type="EMBL" id="CAK0789796.1"/>
    </source>
</evidence>